<evidence type="ECO:0000256" key="3">
    <source>
        <dbReference type="ARBA" id="ARBA00022723"/>
    </source>
</evidence>
<organism evidence="6 7">
    <name type="scientific">Castilleja foliolosa</name>
    <dbReference type="NCBI Taxonomy" id="1961234"/>
    <lineage>
        <taxon>Eukaryota</taxon>
        <taxon>Viridiplantae</taxon>
        <taxon>Streptophyta</taxon>
        <taxon>Embryophyta</taxon>
        <taxon>Tracheophyta</taxon>
        <taxon>Spermatophyta</taxon>
        <taxon>Magnoliopsida</taxon>
        <taxon>eudicotyledons</taxon>
        <taxon>Gunneridae</taxon>
        <taxon>Pentapetalae</taxon>
        <taxon>asterids</taxon>
        <taxon>lamiids</taxon>
        <taxon>Lamiales</taxon>
        <taxon>Orobanchaceae</taxon>
        <taxon>Pedicularideae</taxon>
        <taxon>Castillejinae</taxon>
        <taxon>Castilleja</taxon>
    </lineage>
</organism>
<dbReference type="InterPro" id="IPR001128">
    <property type="entry name" value="Cyt_P450"/>
</dbReference>
<evidence type="ECO:0000256" key="4">
    <source>
        <dbReference type="ARBA" id="ARBA00023002"/>
    </source>
</evidence>
<evidence type="ECO:0000256" key="2">
    <source>
        <dbReference type="ARBA" id="ARBA00010617"/>
    </source>
</evidence>
<dbReference type="GO" id="GO:0016491">
    <property type="term" value="F:oxidoreductase activity"/>
    <property type="evidence" value="ECO:0007669"/>
    <property type="project" value="UniProtKB-KW"/>
</dbReference>
<accession>A0ABD3CKG3</accession>
<evidence type="ECO:0000313" key="6">
    <source>
        <dbReference type="EMBL" id="KAL3630123.1"/>
    </source>
</evidence>
<dbReference type="PANTHER" id="PTHR24296">
    <property type="entry name" value="CYTOCHROME P450"/>
    <property type="match status" value="1"/>
</dbReference>
<dbReference type="Proteomes" id="UP001632038">
    <property type="component" value="Unassembled WGS sequence"/>
</dbReference>
<comment type="caution">
    <text evidence="6">The sequence shown here is derived from an EMBL/GenBank/DDBJ whole genome shotgun (WGS) entry which is preliminary data.</text>
</comment>
<dbReference type="SUPFAM" id="SSF48264">
    <property type="entry name" value="Cytochrome P450"/>
    <property type="match status" value="1"/>
</dbReference>
<dbReference type="InterPro" id="IPR036396">
    <property type="entry name" value="Cyt_P450_sf"/>
</dbReference>
<gene>
    <name evidence="6" type="ORF">CASFOL_023107</name>
</gene>
<comment type="similarity">
    <text evidence="2">Belongs to the cytochrome P450 family.</text>
</comment>
<keyword evidence="4" id="KW-0560">Oxidoreductase</keyword>
<keyword evidence="5" id="KW-0408">Iron</keyword>
<evidence type="ECO:0008006" key="8">
    <source>
        <dbReference type="Google" id="ProtNLM"/>
    </source>
</evidence>
<evidence type="ECO:0000256" key="1">
    <source>
        <dbReference type="ARBA" id="ARBA00001971"/>
    </source>
</evidence>
<proteinExistence type="inferred from homology"/>
<dbReference type="Pfam" id="PF00067">
    <property type="entry name" value="p450"/>
    <property type="match status" value="1"/>
</dbReference>
<dbReference type="Gene3D" id="1.10.630.10">
    <property type="entry name" value="Cytochrome P450"/>
    <property type="match status" value="1"/>
</dbReference>
<dbReference type="EMBL" id="JAVIJP010000032">
    <property type="protein sequence ID" value="KAL3630123.1"/>
    <property type="molecule type" value="Genomic_DNA"/>
</dbReference>
<protein>
    <recommendedName>
        <fullName evidence="8">Cytochrome P450</fullName>
    </recommendedName>
</protein>
<sequence>MGRMPEIWGEDCEEFKPERWILEKGEIKRVGSNNFLAFGSGPWACPGKEVALARMKGVVATVMYNYRVQVLEGQSNSLSDSALLNMRHGLKAVISKRWV</sequence>
<evidence type="ECO:0000313" key="7">
    <source>
        <dbReference type="Proteomes" id="UP001632038"/>
    </source>
</evidence>
<dbReference type="AlphaFoldDB" id="A0ABD3CKG3"/>
<keyword evidence="7" id="KW-1185">Reference proteome</keyword>
<evidence type="ECO:0000256" key="5">
    <source>
        <dbReference type="ARBA" id="ARBA00023004"/>
    </source>
</evidence>
<comment type="cofactor">
    <cofactor evidence="1">
        <name>heme</name>
        <dbReference type="ChEBI" id="CHEBI:30413"/>
    </cofactor>
</comment>
<keyword evidence="3" id="KW-0479">Metal-binding</keyword>
<reference evidence="7" key="1">
    <citation type="journal article" date="2024" name="IScience">
        <title>Strigolactones Initiate the Formation of Haustorium-like Structures in Castilleja.</title>
        <authorList>
            <person name="Buerger M."/>
            <person name="Peterson D."/>
            <person name="Chory J."/>
        </authorList>
    </citation>
    <scope>NUCLEOTIDE SEQUENCE [LARGE SCALE GENOMIC DNA]</scope>
</reference>
<dbReference type="GO" id="GO:0046872">
    <property type="term" value="F:metal ion binding"/>
    <property type="evidence" value="ECO:0007669"/>
    <property type="project" value="UniProtKB-KW"/>
</dbReference>
<name>A0ABD3CKG3_9LAMI</name>